<dbReference type="Pfam" id="PF19601">
    <property type="entry name" value="DUF6106"/>
    <property type="match status" value="1"/>
</dbReference>
<name>A0A3G9J2B7_9FIRM</name>
<keyword evidence="1" id="KW-0812">Transmembrane</keyword>
<dbReference type="RefSeq" id="WP_125118281.1">
    <property type="nucleotide sequence ID" value="NZ_AP019309.1"/>
</dbReference>
<feature type="transmembrane region" description="Helical" evidence="1">
    <location>
        <begin position="21"/>
        <end position="54"/>
    </location>
</feature>
<protein>
    <submittedName>
        <fullName evidence="2">Uncharacterized protein</fullName>
    </submittedName>
</protein>
<organism evidence="2 3">
    <name type="scientific">Intestinibaculum porci</name>
    <dbReference type="NCBI Taxonomy" id="2487118"/>
    <lineage>
        <taxon>Bacteria</taxon>
        <taxon>Bacillati</taxon>
        <taxon>Bacillota</taxon>
        <taxon>Erysipelotrichia</taxon>
        <taxon>Erysipelotrichales</taxon>
        <taxon>Erysipelotrichaceae</taxon>
        <taxon>Intestinibaculum</taxon>
    </lineage>
</organism>
<keyword evidence="3" id="KW-1185">Reference proteome</keyword>
<dbReference type="KEGG" id="ebm:SG0102_02610"/>
<evidence type="ECO:0000313" key="3">
    <source>
        <dbReference type="Proteomes" id="UP000268059"/>
    </source>
</evidence>
<dbReference type="EMBL" id="AP019309">
    <property type="protein sequence ID" value="BBH25327.1"/>
    <property type="molecule type" value="Genomic_DNA"/>
</dbReference>
<sequence length="165" mass="19568">MDTYVEYSYKMDVSLRQKLFRALLIALAVIFGFYSIFVPIFIPVTLLWIVLAVYYQRSLNCEYEYILCDNELQIDRIINKAKRKHVETFNMDQLEAMEVAKPHFFEDYKDKKVKVRRFYSSYNDDQVYGLMLKAGGLYTCLMLQANDKLVNALTLRYPHALRKEA</sequence>
<proteinExistence type="predicted"/>
<accession>A0A3G9J2B7</accession>
<dbReference type="InterPro" id="IPR046088">
    <property type="entry name" value="DUF6106"/>
</dbReference>
<dbReference type="Proteomes" id="UP000268059">
    <property type="component" value="Chromosome"/>
</dbReference>
<evidence type="ECO:0000313" key="2">
    <source>
        <dbReference type="EMBL" id="BBH25327.1"/>
    </source>
</evidence>
<dbReference type="OrthoDB" id="1655550at2"/>
<gene>
    <name evidence="2" type="ORF">SG0102_02610</name>
</gene>
<keyword evidence="1" id="KW-0472">Membrane</keyword>
<reference evidence="2 3" key="1">
    <citation type="submission" date="2018-11" db="EMBL/GenBank/DDBJ databases">
        <title>Novel Erysipelotrichaceae bacterium isolated from small intestine of a swine.</title>
        <authorList>
            <person name="Kim J.S."/>
            <person name="Choe H."/>
            <person name="Lee Y.R."/>
            <person name="Kim K.M."/>
            <person name="Park D.S."/>
        </authorList>
    </citation>
    <scope>NUCLEOTIDE SEQUENCE [LARGE SCALE GENOMIC DNA]</scope>
    <source>
        <strain evidence="2 3">SG0102</strain>
    </source>
</reference>
<dbReference type="AlphaFoldDB" id="A0A3G9J2B7"/>
<dbReference type="InParanoid" id="A0A3G9J2B7"/>
<evidence type="ECO:0000256" key="1">
    <source>
        <dbReference type="SAM" id="Phobius"/>
    </source>
</evidence>
<keyword evidence="1" id="KW-1133">Transmembrane helix</keyword>